<proteinExistence type="inferred from homology"/>
<feature type="transmembrane region" description="Helical" evidence="9">
    <location>
        <begin position="141"/>
        <end position="158"/>
    </location>
</feature>
<feature type="compositionally biased region" description="Acidic residues" evidence="8">
    <location>
        <begin position="453"/>
        <end position="470"/>
    </location>
</feature>
<comment type="subcellular location">
    <subcellularLocation>
        <location evidence="1">Cell membrane</location>
        <topology evidence="1">Multi-pass membrane protein</topology>
    </subcellularLocation>
    <subcellularLocation>
        <location evidence="7">Membrane</location>
        <topology evidence="7">Multi-pass membrane protein</topology>
    </subcellularLocation>
</comment>
<dbReference type="InterPro" id="IPR050586">
    <property type="entry name" value="CPA3_Na-H_Antiporter_D"/>
</dbReference>
<feature type="transmembrane region" description="Helical" evidence="9">
    <location>
        <begin position="41"/>
        <end position="66"/>
    </location>
</feature>
<dbReference type="PANTHER" id="PTHR42703">
    <property type="entry name" value="NADH DEHYDROGENASE"/>
    <property type="match status" value="1"/>
</dbReference>
<dbReference type="Pfam" id="PF00361">
    <property type="entry name" value="Proton_antipo_M"/>
    <property type="match status" value="1"/>
</dbReference>
<feature type="transmembrane region" description="Helical" evidence="9">
    <location>
        <begin position="215"/>
        <end position="239"/>
    </location>
</feature>
<dbReference type="InterPro" id="IPR003918">
    <property type="entry name" value="NADH_UbQ_OxRdtase"/>
</dbReference>
<comment type="caution">
    <text evidence="11">The sequence shown here is derived from an EMBL/GenBank/DDBJ whole genome shotgun (WGS) entry which is preliminary data.</text>
</comment>
<evidence type="ECO:0000256" key="6">
    <source>
        <dbReference type="ARBA" id="ARBA00023136"/>
    </source>
</evidence>
<dbReference type="Proteomes" id="UP001595909">
    <property type="component" value="Unassembled WGS sequence"/>
</dbReference>
<comment type="similarity">
    <text evidence="2">Belongs to the CPA3 antiporters (TC 2.A.63) subunit D family.</text>
</comment>
<feature type="transmembrane region" description="Helical" evidence="9">
    <location>
        <begin position="117"/>
        <end position="135"/>
    </location>
</feature>
<feature type="transmembrane region" description="Helical" evidence="9">
    <location>
        <begin position="170"/>
        <end position="195"/>
    </location>
</feature>
<evidence type="ECO:0000256" key="9">
    <source>
        <dbReference type="SAM" id="Phobius"/>
    </source>
</evidence>
<organism evidence="11 12">
    <name type="scientific">Actinomycetospora chibensis</name>
    <dbReference type="NCBI Taxonomy" id="663606"/>
    <lineage>
        <taxon>Bacteria</taxon>
        <taxon>Bacillati</taxon>
        <taxon>Actinomycetota</taxon>
        <taxon>Actinomycetes</taxon>
        <taxon>Pseudonocardiales</taxon>
        <taxon>Pseudonocardiaceae</taxon>
        <taxon>Actinomycetospora</taxon>
    </lineage>
</organism>
<feature type="transmembrane region" description="Helical" evidence="9">
    <location>
        <begin position="279"/>
        <end position="301"/>
    </location>
</feature>
<sequence>MNPGSSLLATLIPLPALLPLLGAGLTLVLSRRPMLQRAVSVAVLSVVVVIAALLLVAAVESGPVVVTVGSWPVPLGITLVVDPLSALMLLTSMTVTLAVLVYAIGQGVYDRDEDTPITIFHPTYLVLAAGVANAFLSGDLFNLYVGFEVLLMASYVLLTLGGSRSRVRAGIIYVVVNVVSSLVFLVGIALVYAAVGTLNLAQISTRMEQVPPGTALAIHLVLLTAFGIKAAVFPLSAWLPDSYPTAAAPVTAVFAGLLTKVGVYSIIRTETLLFPDSEVTRTVLLVAAGLTMLVGALGAIAQADIKRILSFTLVSHIGYMIFGIALATPLGVAGAVFYVVHHITVQATLFCVVGLIEGVGGSTSVTRLGGLAKASPLLAVLWFIPAVNLGGIPPLSGFIGKLALVQAGVVDGSALAWTLVVVSVLTSLLTLYAVTKVWVLAFWRPADQIPVSEEPDQDEDEEADEGDEDVPDGRERTTGGLPGAPTPRSGVLTQVRPGTARTIARAEANSGAEVDWPVARLAPADSTPALSGRFLGAAGDTVSSRLPRVMTAATAALVVLGLSLTVAAGPLYAVADQASDDLVARTPYIQAVFAQAVDDRVAR</sequence>
<dbReference type="PANTHER" id="PTHR42703:SF1">
    <property type="entry name" value="NA(+)_H(+) ANTIPORTER SUBUNIT D1"/>
    <property type="match status" value="1"/>
</dbReference>
<evidence type="ECO:0000256" key="8">
    <source>
        <dbReference type="SAM" id="MobiDB-lite"/>
    </source>
</evidence>
<evidence type="ECO:0000259" key="10">
    <source>
        <dbReference type="Pfam" id="PF00361"/>
    </source>
</evidence>
<keyword evidence="4 7" id="KW-0812">Transmembrane</keyword>
<keyword evidence="3" id="KW-1003">Cell membrane</keyword>
<dbReference type="EMBL" id="JBHSIM010000039">
    <property type="protein sequence ID" value="MFC4834259.1"/>
    <property type="molecule type" value="Genomic_DNA"/>
</dbReference>
<feature type="transmembrane region" description="Helical" evidence="9">
    <location>
        <begin position="415"/>
        <end position="434"/>
    </location>
</feature>
<evidence type="ECO:0000313" key="12">
    <source>
        <dbReference type="Proteomes" id="UP001595909"/>
    </source>
</evidence>
<feature type="transmembrane region" description="Helical" evidence="9">
    <location>
        <begin position="335"/>
        <end position="356"/>
    </location>
</feature>
<evidence type="ECO:0000256" key="3">
    <source>
        <dbReference type="ARBA" id="ARBA00022475"/>
    </source>
</evidence>
<gene>
    <name evidence="11" type="ORF">ACFPEL_17715</name>
</gene>
<feature type="transmembrane region" description="Helical" evidence="9">
    <location>
        <begin position="86"/>
        <end position="105"/>
    </location>
</feature>
<keyword evidence="6 9" id="KW-0472">Membrane</keyword>
<reference evidence="12" key="1">
    <citation type="journal article" date="2019" name="Int. J. Syst. Evol. Microbiol.">
        <title>The Global Catalogue of Microorganisms (GCM) 10K type strain sequencing project: providing services to taxonomists for standard genome sequencing and annotation.</title>
        <authorList>
            <consortium name="The Broad Institute Genomics Platform"/>
            <consortium name="The Broad Institute Genome Sequencing Center for Infectious Disease"/>
            <person name="Wu L."/>
            <person name="Ma J."/>
        </authorList>
    </citation>
    <scope>NUCLEOTIDE SEQUENCE [LARGE SCALE GENOMIC DNA]</scope>
    <source>
        <strain evidence="12">CCUG 50347</strain>
    </source>
</reference>
<evidence type="ECO:0000256" key="2">
    <source>
        <dbReference type="ARBA" id="ARBA00005346"/>
    </source>
</evidence>
<protein>
    <submittedName>
        <fullName evidence="11">Na+/H+ antiporter subunit D</fullName>
    </submittedName>
</protein>
<evidence type="ECO:0000256" key="7">
    <source>
        <dbReference type="RuleBase" id="RU000320"/>
    </source>
</evidence>
<feature type="transmembrane region" description="Helical" evidence="9">
    <location>
        <begin position="377"/>
        <end position="395"/>
    </location>
</feature>
<evidence type="ECO:0000256" key="1">
    <source>
        <dbReference type="ARBA" id="ARBA00004651"/>
    </source>
</evidence>
<evidence type="ECO:0000256" key="5">
    <source>
        <dbReference type="ARBA" id="ARBA00022989"/>
    </source>
</evidence>
<feature type="transmembrane region" description="Helical" evidence="9">
    <location>
        <begin position="246"/>
        <end position="267"/>
    </location>
</feature>
<feature type="transmembrane region" description="Helical" evidence="9">
    <location>
        <begin position="308"/>
        <end position="329"/>
    </location>
</feature>
<keyword evidence="12" id="KW-1185">Reference proteome</keyword>
<dbReference type="InterPro" id="IPR001750">
    <property type="entry name" value="ND/Mrp_TM"/>
</dbReference>
<feature type="domain" description="NADH:quinone oxidoreductase/Mrp antiporter transmembrane" evidence="10">
    <location>
        <begin position="137"/>
        <end position="426"/>
    </location>
</feature>
<keyword evidence="5 9" id="KW-1133">Transmembrane helix</keyword>
<evidence type="ECO:0000256" key="4">
    <source>
        <dbReference type="ARBA" id="ARBA00022692"/>
    </source>
</evidence>
<feature type="transmembrane region" description="Helical" evidence="9">
    <location>
        <begin position="6"/>
        <end position="29"/>
    </location>
</feature>
<feature type="region of interest" description="Disordered" evidence="8">
    <location>
        <begin position="451"/>
        <end position="495"/>
    </location>
</feature>
<accession>A0ABV9RJ57</accession>
<dbReference type="RefSeq" id="WP_274190884.1">
    <property type="nucleotide sequence ID" value="NZ_BAABHN010000039.1"/>
</dbReference>
<dbReference type="NCBIfam" id="NF009308">
    <property type="entry name" value="PRK12665.1"/>
    <property type="match status" value="1"/>
</dbReference>
<dbReference type="PRINTS" id="PR01437">
    <property type="entry name" value="NUOXDRDTASE4"/>
</dbReference>
<name>A0ABV9RJ57_9PSEU</name>
<evidence type="ECO:0000313" key="11">
    <source>
        <dbReference type="EMBL" id="MFC4834259.1"/>
    </source>
</evidence>
<feature type="transmembrane region" description="Helical" evidence="9">
    <location>
        <begin position="552"/>
        <end position="575"/>
    </location>
</feature>